<sequence>MNVLFFTSYGDLYGSNRSLLSLAIQLQNKGHVVSVFVPRKGELLTCLRNAGVKVIYVPFYSGFLYYKFLLKHIIIPALFFLNIFVFPIVLFKAWRVRPDVIYSNSSLENVGIFIACLLGKKHICHIREFMSLDYNARFVFGESAKKRFIGLSDGVIFVSHAVKNYVCSGSFQKPFSIIYNGIKMPKALAEKENLNLKSIRFGLVGIFDEAKGQHVAVEYFSRILETYPDATLHLFGDKDCGYKKKVEQLIKTLGLERKVVFHGFVFQSDIIYNSIDILLMFSKSEGFGRVTVEAMSYGVPVIGFDNAGTSEIIKDHHSGCLFHDYSSFEKSINYLTSSMENYNKIRINGYERIKNDFAENDYIDNVERFIKSIIY</sequence>
<dbReference type="Pfam" id="PF13439">
    <property type="entry name" value="Glyco_transf_4"/>
    <property type="match status" value="1"/>
</dbReference>
<keyword evidence="1" id="KW-1133">Transmembrane helix</keyword>
<keyword evidence="1" id="KW-0472">Membrane</keyword>
<gene>
    <name evidence="4" type="ORF">EV194_10619</name>
</gene>
<feature type="domain" description="Glycosyltransferase subfamily 4-like N-terminal" evidence="3">
    <location>
        <begin position="14"/>
        <end position="182"/>
    </location>
</feature>
<protein>
    <submittedName>
        <fullName evidence="4">Glycosyltransferase involved in cell wall biosynthesis</fullName>
    </submittedName>
</protein>
<dbReference type="CDD" id="cd03801">
    <property type="entry name" value="GT4_PimA-like"/>
    <property type="match status" value="1"/>
</dbReference>
<dbReference type="SUPFAM" id="SSF53756">
    <property type="entry name" value="UDP-Glycosyltransferase/glycogen phosphorylase"/>
    <property type="match status" value="1"/>
</dbReference>
<keyword evidence="1" id="KW-0812">Transmembrane</keyword>
<evidence type="ECO:0000313" key="5">
    <source>
        <dbReference type="Proteomes" id="UP000295221"/>
    </source>
</evidence>
<organism evidence="4 5">
    <name type="scientific">Natronoflexus pectinivorans</name>
    <dbReference type="NCBI Taxonomy" id="682526"/>
    <lineage>
        <taxon>Bacteria</taxon>
        <taxon>Pseudomonadati</taxon>
        <taxon>Bacteroidota</taxon>
        <taxon>Bacteroidia</taxon>
        <taxon>Marinilabiliales</taxon>
        <taxon>Marinilabiliaceae</taxon>
        <taxon>Natronoflexus</taxon>
    </lineage>
</organism>
<dbReference type="Proteomes" id="UP000295221">
    <property type="component" value="Unassembled WGS sequence"/>
</dbReference>
<accession>A0A4R2GKG4</accession>
<dbReference type="Pfam" id="PF00534">
    <property type="entry name" value="Glycos_transf_1"/>
    <property type="match status" value="1"/>
</dbReference>
<feature type="domain" description="Glycosyl transferase family 1" evidence="2">
    <location>
        <begin position="189"/>
        <end position="352"/>
    </location>
</feature>
<dbReference type="RefSeq" id="WP_132433784.1">
    <property type="nucleotide sequence ID" value="NZ_SLWK01000006.1"/>
</dbReference>
<proteinExistence type="predicted"/>
<feature type="transmembrane region" description="Helical" evidence="1">
    <location>
        <begin position="73"/>
        <end position="94"/>
    </location>
</feature>
<dbReference type="AlphaFoldDB" id="A0A4R2GKG4"/>
<reference evidence="4 5" key="1">
    <citation type="submission" date="2019-03" db="EMBL/GenBank/DDBJ databases">
        <title>Genomic Encyclopedia of Type Strains, Phase IV (KMG-IV): sequencing the most valuable type-strain genomes for metagenomic binning, comparative biology and taxonomic classification.</title>
        <authorList>
            <person name="Goeker M."/>
        </authorList>
    </citation>
    <scope>NUCLEOTIDE SEQUENCE [LARGE SCALE GENOMIC DNA]</scope>
    <source>
        <strain evidence="4 5">DSM 24179</strain>
    </source>
</reference>
<evidence type="ECO:0000259" key="2">
    <source>
        <dbReference type="Pfam" id="PF00534"/>
    </source>
</evidence>
<comment type="caution">
    <text evidence="4">The sequence shown here is derived from an EMBL/GenBank/DDBJ whole genome shotgun (WGS) entry which is preliminary data.</text>
</comment>
<dbReference type="InterPro" id="IPR001296">
    <property type="entry name" value="Glyco_trans_1"/>
</dbReference>
<dbReference type="GO" id="GO:0016757">
    <property type="term" value="F:glycosyltransferase activity"/>
    <property type="evidence" value="ECO:0007669"/>
    <property type="project" value="InterPro"/>
</dbReference>
<dbReference type="Gene3D" id="3.40.50.2000">
    <property type="entry name" value="Glycogen Phosphorylase B"/>
    <property type="match status" value="2"/>
</dbReference>
<dbReference type="EMBL" id="SLWK01000006">
    <property type="protein sequence ID" value="TCO07879.1"/>
    <property type="molecule type" value="Genomic_DNA"/>
</dbReference>
<evidence type="ECO:0000313" key="4">
    <source>
        <dbReference type="EMBL" id="TCO07879.1"/>
    </source>
</evidence>
<dbReference type="InterPro" id="IPR028098">
    <property type="entry name" value="Glyco_trans_4-like_N"/>
</dbReference>
<dbReference type="OrthoDB" id="9811239at2"/>
<keyword evidence="4" id="KW-0808">Transferase</keyword>
<dbReference type="PANTHER" id="PTHR12526">
    <property type="entry name" value="GLYCOSYLTRANSFERASE"/>
    <property type="match status" value="1"/>
</dbReference>
<evidence type="ECO:0000256" key="1">
    <source>
        <dbReference type="SAM" id="Phobius"/>
    </source>
</evidence>
<name>A0A4R2GKG4_9BACT</name>
<evidence type="ECO:0000259" key="3">
    <source>
        <dbReference type="Pfam" id="PF13439"/>
    </source>
</evidence>
<keyword evidence="5" id="KW-1185">Reference proteome</keyword>